<evidence type="ECO:0000313" key="3">
    <source>
        <dbReference type="EMBL" id="SPC87262.1"/>
    </source>
</evidence>
<organism evidence="3">
    <name type="scientific">Fagus sylvatica</name>
    <name type="common">Beechnut</name>
    <dbReference type="NCBI Taxonomy" id="28930"/>
    <lineage>
        <taxon>Eukaryota</taxon>
        <taxon>Viridiplantae</taxon>
        <taxon>Streptophyta</taxon>
        <taxon>Embryophyta</taxon>
        <taxon>Tracheophyta</taxon>
        <taxon>Spermatophyta</taxon>
        <taxon>Magnoliopsida</taxon>
        <taxon>eudicotyledons</taxon>
        <taxon>Gunneridae</taxon>
        <taxon>Pentapetalae</taxon>
        <taxon>rosids</taxon>
        <taxon>fabids</taxon>
        <taxon>Fagales</taxon>
        <taxon>Fagaceae</taxon>
        <taxon>Fagus</taxon>
    </lineage>
</organism>
<protein>
    <submittedName>
        <fullName evidence="3">Uncharacterized protein</fullName>
    </submittedName>
</protein>
<feature type="coiled-coil region" evidence="1">
    <location>
        <begin position="375"/>
        <end position="451"/>
    </location>
</feature>
<keyword evidence="1" id="KW-0175">Coiled coil</keyword>
<feature type="compositionally biased region" description="Basic and acidic residues" evidence="2">
    <location>
        <begin position="228"/>
        <end position="240"/>
    </location>
</feature>
<dbReference type="AlphaFoldDB" id="A0A2N9FJ43"/>
<dbReference type="EMBL" id="OIVN01000907">
    <property type="protein sequence ID" value="SPC87262.1"/>
    <property type="molecule type" value="Genomic_DNA"/>
</dbReference>
<sequence>MLTWRNRGETGGRRRVPAMHWRVSRTRRHVLARGRSWRSVAGTWRRVQPKMEAVPPPNGRSAGEESEMAAVMPFWSLEARVLGFKPCGGAGAHRRTIYPLVVVLIRVDAWKNDFGDRGGSAARGGAWATQPSGCLIGCLEARVPRLAVLGGAWMLGNSPRSYQKLREMRSPQTAPISPLLSKNMPIQRRTINIGSVLGTLAPEPSETSNVPLTPGFSEGESVMKKRKKGEEEAEAVKEQQDLIQAEPSVTKSLSKKGKGKDSRTPQKAAGHVSHKRKHQKELPAPWKCEFYVDGRPVNEDDSVWKSKDVRGGQIADAVGSALLLPKDMKSWKGSNSTQMIENLKRDSVVAVQGIFEAGYRLIETERLLNESLIENDRLREVEKMASARIREAESQHKTAEEGLQTAECQLVEISAKLERECERSSGFQAEIDKLRAELTEAQQAAVDDNSELYVLGRHYRPFDSGTPENLEETNVEVSEDREAVDDPTALETAEVFDHQERAQTEKVQDVEKGISDKEDNQIAPNRHIIPFIWSSQPPSLKDVLEISIKVSMYTNNRTSREFVATENLEETNVEVLEECEAVDD</sequence>
<gene>
    <name evidence="3" type="ORF">FSB_LOCUS15144</name>
</gene>
<accession>A0A2N9FJ43</accession>
<proteinExistence type="predicted"/>
<feature type="region of interest" description="Disordered" evidence="2">
    <location>
        <begin position="202"/>
        <end position="280"/>
    </location>
</feature>
<evidence type="ECO:0000256" key="2">
    <source>
        <dbReference type="SAM" id="MobiDB-lite"/>
    </source>
</evidence>
<evidence type="ECO:0000256" key="1">
    <source>
        <dbReference type="SAM" id="Coils"/>
    </source>
</evidence>
<reference evidence="3" key="1">
    <citation type="submission" date="2018-02" db="EMBL/GenBank/DDBJ databases">
        <authorList>
            <person name="Cohen D.B."/>
            <person name="Kent A.D."/>
        </authorList>
    </citation>
    <scope>NUCLEOTIDE SEQUENCE</scope>
</reference>
<name>A0A2N9FJ43_FAGSY</name>